<dbReference type="VEuPathDB" id="VectorBase:AMAM011177"/>
<sequence length="138" mass="15654">MCLSSVPMLEAKHCTATKNAGTSTIGTAYGRRYRRPTVGQPLRRRIVGRLPGRTAKVPPPTTKRPMGQLARNSSSYTFTRRRYKPTMPNRHHSHGSWAPHRDPFIRSNHQNRDNAKQENPSTALDQRQAIILAHKTPH</sequence>
<evidence type="ECO:0000313" key="3">
    <source>
        <dbReference type="Proteomes" id="UP000075901"/>
    </source>
</evidence>
<accession>A0A182SQ46</accession>
<protein>
    <submittedName>
        <fullName evidence="2">Uncharacterized protein</fullName>
    </submittedName>
</protein>
<feature type="compositionally biased region" description="Basic and acidic residues" evidence="1">
    <location>
        <begin position="99"/>
        <end position="116"/>
    </location>
</feature>
<reference evidence="2" key="2">
    <citation type="submission" date="2020-05" db="UniProtKB">
        <authorList>
            <consortium name="EnsemblMetazoa"/>
        </authorList>
    </citation>
    <scope>IDENTIFICATION</scope>
    <source>
        <strain evidence="2">maculatus3</strain>
    </source>
</reference>
<dbReference type="EnsemblMetazoa" id="AMAM011177-RA">
    <property type="protein sequence ID" value="AMAM011177-PA"/>
    <property type="gene ID" value="AMAM011177"/>
</dbReference>
<feature type="compositionally biased region" description="Basic residues" evidence="1">
    <location>
        <begin position="79"/>
        <end position="94"/>
    </location>
</feature>
<proteinExistence type="predicted"/>
<evidence type="ECO:0000256" key="1">
    <source>
        <dbReference type="SAM" id="MobiDB-lite"/>
    </source>
</evidence>
<dbReference type="Proteomes" id="UP000075901">
    <property type="component" value="Unassembled WGS sequence"/>
</dbReference>
<reference evidence="3" key="1">
    <citation type="submission" date="2013-09" db="EMBL/GenBank/DDBJ databases">
        <title>The Genome Sequence of Anopheles maculatus species B.</title>
        <authorList>
            <consortium name="The Broad Institute Genomics Platform"/>
            <person name="Neafsey D.E."/>
            <person name="Besansky N."/>
            <person name="Howell P."/>
            <person name="Walton C."/>
            <person name="Young S.K."/>
            <person name="Zeng Q."/>
            <person name="Gargeya S."/>
            <person name="Fitzgerald M."/>
            <person name="Haas B."/>
            <person name="Abouelleil A."/>
            <person name="Allen A.W."/>
            <person name="Alvarado L."/>
            <person name="Arachchi H.M."/>
            <person name="Berlin A.M."/>
            <person name="Chapman S.B."/>
            <person name="Gainer-Dewar J."/>
            <person name="Goldberg J."/>
            <person name="Griggs A."/>
            <person name="Gujja S."/>
            <person name="Hansen M."/>
            <person name="Howarth C."/>
            <person name="Imamovic A."/>
            <person name="Ireland A."/>
            <person name="Larimer J."/>
            <person name="McCowan C."/>
            <person name="Murphy C."/>
            <person name="Pearson M."/>
            <person name="Poon T.W."/>
            <person name="Priest M."/>
            <person name="Roberts A."/>
            <person name="Saif S."/>
            <person name="Shea T."/>
            <person name="Sisk P."/>
            <person name="Sykes S."/>
            <person name="Wortman J."/>
            <person name="Nusbaum C."/>
            <person name="Birren B."/>
        </authorList>
    </citation>
    <scope>NUCLEOTIDE SEQUENCE [LARGE SCALE GENOMIC DNA]</scope>
    <source>
        <strain evidence="3">maculatus3</strain>
    </source>
</reference>
<keyword evidence="3" id="KW-1185">Reference proteome</keyword>
<evidence type="ECO:0000313" key="2">
    <source>
        <dbReference type="EnsemblMetazoa" id="AMAM011177-PA"/>
    </source>
</evidence>
<feature type="region of interest" description="Disordered" evidence="1">
    <location>
        <begin position="34"/>
        <end position="126"/>
    </location>
</feature>
<dbReference type="AlphaFoldDB" id="A0A182SQ46"/>
<organism evidence="2 3">
    <name type="scientific">Anopheles maculatus</name>
    <dbReference type="NCBI Taxonomy" id="74869"/>
    <lineage>
        <taxon>Eukaryota</taxon>
        <taxon>Metazoa</taxon>
        <taxon>Ecdysozoa</taxon>
        <taxon>Arthropoda</taxon>
        <taxon>Hexapoda</taxon>
        <taxon>Insecta</taxon>
        <taxon>Pterygota</taxon>
        <taxon>Neoptera</taxon>
        <taxon>Endopterygota</taxon>
        <taxon>Diptera</taxon>
        <taxon>Nematocera</taxon>
        <taxon>Culicoidea</taxon>
        <taxon>Culicidae</taxon>
        <taxon>Anophelinae</taxon>
        <taxon>Anopheles</taxon>
        <taxon>Anopheles maculatus group</taxon>
    </lineage>
</organism>
<name>A0A182SQ46_9DIPT</name>